<comment type="subcellular location">
    <subcellularLocation>
        <location evidence="1">Membrane</location>
        <topology evidence="1">Multi-pass membrane protein</topology>
    </subcellularLocation>
</comment>
<dbReference type="SUPFAM" id="SSF144083">
    <property type="entry name" value="Magnesium transport protein CorA, transmembrane region"/>
    <property type="match status" value="1"/>
</dbReference>
<dbReference type="RefSeq" id="XP_070916220.1">
    <property type="nucleotide sequence ID" value="XM_071060119.1"/>
</dbReference>
<evidence type="ECO:0000256" key="5">
    <source>
        <dbReference type="SAM" id="Phobius"/>
    </source>
</evidence>
<sequence length="482" mass="54801">MAARRVWEAYGDGEPVMREYYTKYEDSSSNVSVLDIYREDDQVKFSESLVRDEHTLEEMLRVQPPQGAFLRYIGCNQLSTNSLKIVGHVYNIHFEFWEWVLSHEAADGYWMHSHAGGKILCFDLTTFEEYVGSGEFPANLLYGGRFRQLSSLHDFGNLSRPDRSSTSLEKGTKYQASRRVTGYLTKSHGVPTFIIFGEDIPTICREAEELPSLSYLPGREPPTSVIGLIGQLKALSPQRHDELSKDPFGTVVLLEAKIISSWFSFYLTVSRDLEMTDSMIGLETPNEVLFDKATFIRREVIIALDRFYRHLEAHEGFLMYVIDGTKPEWSPRVVHQELKDQVKSIKVLKIRTEQIRSRAQGLSDLIFNIVSIRQARLAIQQSERSNEMAALQRYDAKLSFNQGEAMKKISILAAIFLPLTLSTSLLGMNAQEINGANVRLWMFVPIALGVIIVTFTAVLIITKITPKNQFEPPDDGEDRLPV</sequence>
<reference evidence="6 7" key="1">
    <citation type="submission" date="2024-09" db="EMBL/GenBank/DDBJ databases">
        <title>Itraconazole resistance in Madurella fahalii resulting from another homologue of gene encoding cytochrome P450 14-alpha sterol demethylase (CYP51).</title>
        <authorList>
            <person name="Yoshioka I."/>
            <person name="Fahal A.H."/>
            <person name="Kaneko S."/>
            <person name="Yaguchi T."/>
        </authorList>
    </citation>
    <scope>NUCLEOTIDE SEQUENCE [LARGE SCALE GENOMIC DNA]</scope>
    <source>
        <strain evidence="6 7">IFM 68171</strain>
    </source>
</reference>
<feature type="transmembrane region" description="Helical" evidence="5">
    <location>
        <begin position="409"/>
        <end position="428"/>
    </location>
</feature>
<evidence type="ECO:0000256" key="4">
    <source>
        <dbReference type="ARBA" id="ARBA00023136"/>
    </source>
</evidence>
<organism evidence="6 7">
    <name type="scientific">Madurella fahalii</name>
    <dbReference type="NCBI Taxonomy" id="1157608"/>
    <lineage>
        <taxon>Eukaryota</taxon>
        <taxon>Fungi</taxon>
        <taxon>Dikarya</taxon>
        <taxon>Ascomycota</taxon>
        <taxon>Pezizomycotina</taxon>
        <taxon>Sordariomycetes</taxon>
        <taxon>Sordariomycetidae</taxon>
        <taxon>Sordariales</taxon>
        <taxon>Sordariales incertae sedis</taxon>
        <taxon>Madurella</taxon>
    </lineage>
</organism>
<name>A0ABQ0G9Z6_9PEZI</name>
<dbReference type="InterPro" id="IPR002523">
    <property type="entry name" value="MgTranspt_CorA/ZnTranspt_ZntB"/>
</dbReference>
<protein>
    <submittedName>
        <fullName evidence="6">Uncharacterized protein</fullName>
    </submittedName>
</protein>
<keyword evidence="2 5" id="KW-0812">Transmembrane</keyword>
<evidence type="ECO:0000256" key="2">
    <source>
        <dbReference type="ARBA" id="ARBA00022692"/>
    </source>
</evidence>
<dbReference type="Pfam" id="PF01544">
    <property type="entry name" value="CorA"/>
    <property type="match status" value="1"/>
</dbReference>
<accession>A0ABQ0G9Z6</accession>
<evidence type="ECO:0000256" key="1">
    <source>
        <dbReference type="ARBA" id="ARBA00004141"/>
    </source>
</evidence>
<proteinExistence type="predicted"/>
<keyword evidence="7" id="KW-1185">Reference proteome</keyword>
<comment type="caution">
    <text evidence="6">The sequence shown here is derived from an EMBL/GenBank/DDBJ whole genome shotgun (WGS) entry which is preliminary data.</text>
</comment>
<gene>
    <name evidence="6" type="ORF">MFIFM68171_04699</name>
</gene>
<evidence type="ECO:0000313" key="6">
    <source>
        <dbReference type="EMBL" id="GAB1314489.1"/>
    </source>
</evidence>
<keyword evidence="3 5" id="KW-1133">Transmembrane helix</keyword>
<dbReference type="GeneID" id="98175442"/>
<dbReference type="EMBL" id="BAAFSV010000002">
    <property type="protein sequence ID" value="GAB1314489.1"/>
    <property type="molecule type" value="Genomic_DNA"/>
</dbReference>
<dbReference type="Gene3D" id="1.20.58.340">
    <property type="entry name" value="Magnesium transport protein CorA, transmembrane region"/>
    <property type="match status" value="1"/>
</dbReference>
<dbReference type="InterPro" id="IPR045863">
    <property type="entry name" value="CorA_TM1_TM2"/>
</dbReference>
<feature type="transmembrane region" description="Helical" evidence="5">
    <location>
        <begin position="440"/>
        <end position="461"/>
    </location>
</feature>
<evidence type="ECO:0000256" key="3">
    <source>
        <dbReference type="ARBA" id="ARBA00022989"/>
    </source>
</evidence>
<keyword evidence="4 5" id="KW-0472">Membrane</keyword>
<evidence type="ECO:0000313" key="7">
    <source>
        <dbReference type="Proteomes" id="UP001628179"/>
    </source>
</evidence>
<dbReference type="Proteomes" id="UP001628179">
    <property type="component" value="Unassembled WGS sequence"/>
</dbReference>